<feature type="domain" description="Peptidase metallopeptidase" evidence="10">
    <location>
        <begin position="151"/>
        <end position="311"/>
    </location>
</feature>
<dbReference type="Pfam" id="PF01471">
    <property type="entry name" value="PG_binding_1"/>
    <property type="match status" value="1"/>
</dbReference>
<dbReference type="InterPro" id="IPR033739">
    <property type="entry name" value="M10A_MMP"/>
</dbReference>
<dbReference type="InterPro" id="IPR002477">
    <property type="entry name" value="Peptidoglycan-bd-like"/>
</dbReference>
<evidence type="ECO:0000259" key="10">
    <source>
        <dbReference type="SMART" id="SM00235"/>
    </source>
</evidence>
<evidence type="ECO:0000256" key="3">
    <source>
        <dbReference type="ARBA" id="ARBA00022723"/>
    </source>
</evidence>
<evidence type="ECO:0000313" key="12">
    <source>
        <dbReference type="Proteomes" id="UP000823388"/>
    </source>
</evidence>
<dbReference type="PRINTS" id="PR00138">
    <property type="entry name" value="MATRIXIN"/>
</dbReference>
<keyword evidence="3 8" id="KW-0479">Metal-binding</keyword>
<comment type="caution">
    <text evidence="11">The sequence shown here is derived from an EMBL/GenBank/DDBJ whole genome shotgun (WGS) entry which is preliminary data.</text>
</comment>
<feature type="binding site" evidence="8">
    <location>
        <position position="228"/>
    </location>
    <ligand>
        <name>Ca(2+)</name>
        <dbReference type="ChEBI" id="CHEBI:29108"/>
        <label>3</label>
    </ligand>
</feature>
<feature type="binding site" evidence="8">
    <location>
        <position position="211"/>
    </location>
    <ligand>
        <name>Ca(2+)</name>
        <dbReference type="ChEBI" id="CHEBI:29108"/>
        <label>2</label>
    </ligand>
</feature>
<dbReference type="InterPro" id="IPR006026">
    <property type="entry name" value="Peptidase_Metallo"/>
</dbReference>
<dbReference type="InterPro" id="IPR021190">
    <property type="entry name" value="Pept_M10A"/>
</dbReference>
<feature type="binding site" evidence="8">
    <location>
        <position position="221"/>
    </location>
    <ligand>
        <name>Zn(2+)</name>
        <dbReference type="ChEBI" id="CHEBI:29105"/>
        <label>1</label>
    </ligand>
</feature>
<feature type="binding site" evidence="8">
    <location>
        <position position="284"/>
    </location>
    <ligand>
        <name>Zn(2+)</name>
        <dbReference type="ChEBI" id="CHEBI:29105"/>
        <label>2</label>
        <note>catalytic</note>
    </ligand>
</feature>
<keyword evidence="4" id="KW-0378">Hydrolase</keyword>
<sequence length="350" mass="37765">MLPSRRAAACLLLVALLVSILSCRHGANAARPAPAAAAGLHRRPDGAAPLRSLKHLQGAGRGSRVAGLAELKRHLAWFGYLRPGAEHDDAFDDSMEAAVKQYQSRLGLPVTGRLDPATLGRITSPRCGVSDGGVPVVMSDTAASRFTFFDGEPRWTGPGPLLLTYSVSSAATAGYYLPPEAVRAAFRSAFAWWAKVIPVEFVEIDSYHEADIRVGFYEGDHGDGSPFDGEEGVVAHAYGPKDGRVHFNAAERWTLDADSETEAIDLESVAIHEIGHSSSPEAVMYPYINFGERKVELSVDDIEGVQLLYGSNPRFRHEQQDPSPSVSPGRSWLCSVSFVCAVLVMLVTHL</sequence>
<feature type="binding site" evidence="8">
    <location>
        <position position="272"/>
    </location>
    <ligand>
        <name>Zn(2+)</name>
        <dbReference type="ChEBI" id="CHEBI:29105"/>
        <label>2</label>
        <note>catalytic</note>
    </ligand>
</feature>
<dbReference type="EMBL" id="CM029041">
    <property type="protein sequence ID" value="KAG2626320.1"/>
    <property type="molecule type" value="Genomic_DNA"/>
</dbReference>
<evidence type="ECO:0000256" key="9">
    <source>
        <dbReference type="SAM" id="SignalP"/>
    </source>
</evidence>
<dbReference type="Proteomes" id="UP000823388">
    <property type="component" value="Chromosome 3K"/>
</dbReference>
<evidence type="ECO:0000256" key="4">
    <source>
        <dbReference type="ARBA" id="ARBA00022801"/>
    </source>
</evidence>
<comment type="cofactor">
    <cofactor evidence="8">
        <name>Zn(2+)</name>
        <dbReference type="ChEBI" id="CHEBI:29105"/>
    </cofactor>
    <text evidence="8">Binds 2 Zn(2+) ions per subunit.</text>
</comment>
<evidence type="ECO:0000256" key="7">
    <source>
        <dbReference type="PIRSR" id="PIRSR621190-1"/>
    </source>
</evidence>
<evidence type="ECO:0000256" key="1">
    <source>
        <dbReference type="ARBA" id="ARBA00009614"/>
    </source>
</evidence>
<feature type="binding site" evidence="8">
    <location>
        <position position="251"/>
    </location>
    <ligand>
        <name>Ca(2+)</name>
        <dbReference type="ChEBI" id="CHEBI:29108"/>
        <label>1</label>
    </ligand>
</feature>
<dbReference type="GO" id="GO:0030574">
    <property type="term" value="P:collagen catabolic process"/>
    <property type="evidence" value="ECO:0007669"/>
    <property type="project" value="TreeGrafter"/>
</dbReference>
<keyword evidence="8" id="KW-0106">Calcium</keyword>
<accession>A0A8T0UU93</accession>
<dbReference type="OrthoDB" id="655772at2759"/>
<dbReference type="SUPFAM" id="SSF47090">
    <property type="entry name" value="PGBD-like"/>
    <property type="match status" value="1"/>
</dbReference>
<evidence type="ECO:0000256" key="8">
    <source>
        <dbReference type="PIRSR" id="PIRSR621190-2"/>
    </source>
</evidence>
<evidence type="ECO:0000256" key="2">
    <source>
        <dbReference type="ARBA" id="ARBA00022670"/>
    </source>
</evidence>
<comment type="cofactor">
    <cofactor evidence="8">
        <name>Ca(2+)</name>
        <dbReference type="ChEBI" id="CHEBI:29108"/>
    </cofactor>
    <text evidence="8">Can bind about 5 Ca(2+) ions per subunit.</text>
</comment>
<dbReference type="InterPro" id="IPR001818">
    <property type="entry name" value="Pept_M10_metallopeptidase"/>
</dbReference>
<feature type="binding site" evidence="8">
    <location>
        <position position="246"/>
    </location>
    <ligand>
        <name>Zn(2+)</name>
        <dbReference type="ChEBI" id="CHEBI:29105"/>
        <label>1</label>
    </ligand>
</feature>
<dbReference type="AlphaFoldDB" id="A0A8T0UU93"/>
<name>A0A8T0UU93_PANVG</name>
<feature type="binding site" evidence="8">
    <location>
        <position position="223"/>
    </location>
    <ligand>
        <name>Zn(2+)</name>
        <dbReference type="ChEBI" id="CHEBI:29105"/>
        <label>1</label>
    </ligand>
</feature>
<evidence type="ECO:0000313" key="11">
    <source>
        <dbReference type="EMBL" id="KAG2626320.1"/>
    </source>
</evidence>
<feature type="binding site" description="in inhibited form" evidence="8">
    <location>
        <position position="127"/>
    </location>
    <ligand>
        <name>Zn(2+)</name>
        <dbReference type="ChEBI" id="CHEBI:29105"/>
        <label>2</label>
        <note>catalytic</note>
    </ligand>
</feature>
<dbReference type="GO" id="GO:0008270">
    <property type="term" value="F:zinc ion binding"/>
    <property type="evidence" value="ECO:0007669"/>
    <property type="project" value="InterPro"/>
</dbReference>
<evidence type="ECO:0000256" key="6">
    <source>
        <dbReference type="ARBA" id="ARBA00023049"/>
    </source>
</evidence>
<reference evidence="11" key="1">
    <citation type="submission" date="2020-05" db="EMBL/GenBank/DDBJ databases">
        <title>WGS assembly of Panicum virgatum.</title>
        <authorList>
            <person name="Lovell J.T."/>
            <person name="Jenkins J."/>
            <person name="Shu S."/>
            <person name="Juenger T.E."/>
            <person name="Schmutz J."/>
        </authorList>
    </citation>
    <scope>NUCLEOTIDE SEQUENCE</scope>
    <source>
        <strain evidence="11">AP13</strain>
    </source>
</reference>
<protein>
    <recommendedName>
        <fullName evidence="10">Peptidase metallopeptidase domain-containing protein</fullName>
    </recommendedName>
</protein>
<keyword evidence="6" id="KW-0482">Metalloprotease</keyword>
<dbReference type="GO" id="GO:0031012">
    <property type="term" value="C:extracellular matrix"/>
    <property type="evidence" value="ECO:0007669"/>
    <property type="project" value="InterPro"/>
</dbReference>
<dbReference type="GO" id="GO:0004222">
    <property type="term" value="F:metalloendopeptidase activity"/>
    <property type="evidence" value="ECO:0007669"/>
    <property type="project" value="InterPro"/>
</dbReference>
<keyword evidence="12" id="KW-1185">Reference proteome</keyword>
<keyword evidence="9" id="KW-0732">Signal</keyword>
<feature type="signal peptide" evidence="9">
    <location>
        <begin position="1"/>
        <end position="29"/>
    </location>
</feature>
<feature type="binding site" evidence="8">
    <location>
        <position position="229"/>
    </location>
    <ligand>
        <name>Ca(2+)</name>
        <dbReference type="ChEBI" id="CHEBI:29108"/>
        <label>3</label>
    </ligand>
</feature>
<dbReference type="Gene3D" id="3.40.390.10">
    <property type="entry name" value="Collagenase (Catalytic Domain)"/>
    <property type="match status" value="1"/>
</dbReference>
<feature type="active site" evidence="7">
    <location>
        <position position="273"/>
    </location>
</feature>
<dbReference type="PROSITE" id="PS51257">
    <property type="entry name" value="PROKAR_LIPOPROTEIN"/>
    <property type="match status" value="1"/>
</dbReference>
<organism evidence="11 12">
    <name type="scientific">Panicum virgatum</name>
    <name type="common">Blackwell switchgrass</name>
    <dbReference type="NCBI Taxonomy" id="38727"/>
    <lineage>
        <taxon>Eukaryota</taxon>
        <taxon>Viridiplantae</taxon>
        <taxon>Streptophyta</taxon>
        <taxon>Embryophyta</taxon>
        <taxon>Tracheophyta</taxon>
        <taxon>Spermatophyta</taxon>
        <taxon>Magnoliopsida</taxon>
        <taxon>Liliopsida</taxon>
        <taxon>Poales</taxon>
        <taxon>Poaceae</taxon>
        <taxon>PACMAD clade</taxon>
        <taxon>Panicoideae</taxon>
        <taxon>Panicodae</taxon>
        <taxon>Paniceae</taxon>
        <taxon>Panicinae</taxon>
        <taxon>Panicum</taxon>
        <taxon>Panicum sect. Hiantes</taxon>
    </lineage>
</organism>
<feature type="chain" id="PRO_5035812767" description="Peptidase metallopeptidase domain-containing protein" evidence="9">
    <location>
        <begin position="30"/>
        <end position="350"/>
    </location>
</feature>
<keyword evidence="5 8" id="KW-0862">Zinc</keyword>
<dbReference type="Pfam" id="PF00413">
    <property type="entry name" value="Peptidase_M10"/>
    <property type="match status" value="1"/>
</dbReference>
<gene>
    <name evidence="11" type="ORF">PVAP13_3KG347500</name>
</gene>
<dbReference type="SMART" id="SM00235">
    <property type="entry name" value="ZnMc"/>
    <property type="match status" value="1"/>
</dbReference>
<dbReference type="PANTHER" id="PTHR10201">
    <property type="entry name" value="MATRIX METALLOPROTEINASE"/>
    <property type="match status" value="1"/>
</dbReference>
<dbReference type="GO" id="GO:0006508">
    <property type="term" value="P:proteolysis"/>
    <property type="evidence" value="ECO:0007669"/>
    <property type="project" value="UniProtKB-KW"/>
</dbReference>
<dbReference type="SUPFAM" id="SSF55486">
    <property type="entry name" value="Metalloproteases ('zincins'), catalytic domain"/>
    <property type="match status" value="1"/>
</dbReference>
<dbReference type="PANTHER" id="PTHR10201:SF257">
    <property type="entry name" value="PEPTIDASE METALLOPEPTIDASE DOMAIN-CONTAINING PROTEIN"/>
    <property type="match status" value="1"/>
</dbReference>
<proteinExistence type="inferred from homology"/>
<feature type="binding site" evidence="8">
    <location>
        <position position="251"/>
    </location>
    <ligand>
        <name>Ca(2+)</name>
        <dbReference type="ChEBI" id="CHEBI:29108"/>
        <label>3</label>
    </ligand>
</feature>
<evidence type="ECO:0000256" key="5">
    <source>
        <dbReference type="ARBA" id="ARBA00022833"/>
    </source>
</evidence>
<feature type="binding site" evidence="8">
    <location>
        <position position="236"/>
    </location>
    <ligand>
        <name>Zn(2+)</name>
        <dbReference type="ChEBI" id="CHEBI:29105"/>
        <label>1</label>
    </ligand>
</feature>
<dbReference type="InterPro" id="IPR024079">
    <property type="entry name" value="MetalloPept_cat_dom_sf"/>
</dbReference>
<dbReference type="InterPro" id="IPR036365">
    <property type="entry name" value="PGBD-like_sf"/>
</dbReference>
<dbReference type="GO" id="GO:0030198">
    <property type="term" value="P:extracellular matrix organization"/>
    <property type="evidence" value="ECO:0007669"/>
    <property type="project" value="TreeGrafter"/>
</dbReference>
<comment type="similarity">
    <text evidence="1">Belongs to the peptidase M10A family. Matrix metalloproteinases (MMPs) subfamily.</text>
</comment>
<keyword evidence="2" id="KW-0645">Protease</keyword>
<dbReference type="CDD" id="cd04278">
    <property type="entry name" value="ZnMc_MMP"/>
    <property type="match status" value="1"/>
</dbReference>
<feature type="binding site" evidence="8">
    <location>
        <position position="276"/>
    </location>
    <ligand>
        <name>Zn(2+)</name>
        <dbReference type="ChEBI" id="CHEBI:29105"/>
        <label>2</label>
        <note>catalytic</note>
    </ligand>
</feature>